<dbReference type="FunFam" id="1.50.40.10:FF:000007">
    <property type="entry name" value="Mitochondrial tricarboxylate transport protein-like"/>
    <property type="match status" value="1"/>
</dbReference>
<dbReference type="PROSITE" id="PS50920">
    <property type="entry name" value="SOLCAR"/>
    <property type="match status" value="3"/>
</dbReference>
<comment type="similarity">
    <text evidence="2 11">Belongs to the mitochondrial carrier (TC 2.A.29) family.</text>
</comment>
<evidence type="ECO:0000256" key="9">
    <source>
        <dbReference type="ARBA" id="ARBA00042640"/>
    </source>
</evidence>
<dbReference type="GO" id="GO:0006843">
    <property type="term" value="P:mitochondrial citrate transmembrane transport"/>
    <property type="evidence" value="ECO:0007669"/>
    <property type="project" value="TreeGrafter"/>
</dbReference>
<dbReference type="PANTHER" id="PTHR45788:SF4">
    <property type="entry name" value="TRICARBOXYLATE TRANSPORT PROTEIN, MITOCHONDRIAL"/>
    <property type="match status" value="1"/>
</dbReference>
<evidence type="ECO:0000313" key="12">
    <source>
        <dbReference type="EnsemblMetazoa" id="GPAI028675-PA"/>
    </source>
</evidence>
<protein>
    <recommendedName>
        <fullName evidence="9">Citrate transport protein</fullName>
    </recommendedName>
</protein>
<sequence length="326" mass="35755">MLMNRFSAMTGPIPMPFFQRPWMLQHGAAAAEGGNKGLKGVLAGGITGGIEICITYPTEYIKTQLQLDEKGDRKRYSGLTDCIRKTVIQRGFFGLYRGLSVLLYGSIPKTASRFGAFETLKNHMAENGQLSICSKLLCGLGAGVCEAVIAVTPMETIKVKFINDQRTAKPQFKGFLHGVGRIISNDGIGGIYKGVTATILKQGSNQAIRFFVVESLKDSYKAKNPQKSVPKLLVGAFGFIAGAASVLCNTPLDVIKTRMQGLEAAKYHNTADCALKIWHNEGISAFYKGTVPRLSRVCLDVAFTFMIYDSFMDVFNRVWYTTDEIN</sequence>
<organism evidence="12 13">
    <name type="scientific">Glossina pallidipes</name>
    <name type="common">Tsetse fly</name>
    <dbReference type="NCBI Taxonomy" id="7398"/>
    <lineage>
        <taxon>Eukaryota</taxon>
        <taxon>Metazoa</taxon>
        <taxon>Ecdysozoa</taxon>
        <taxon>Arthropoda</taxon>
        <taxon>Hexapoda</taxon>
        <taxon>Insecta</taxon>
        <taxon>Pterygota</taxon>
        <taxon>Neoptera</taxon>
        <taxon>Endopterygota</taxon>
        <taxon>Diptera</taxon>
        <taxon>Brachycera</taxon>
        <taxon>Muscomorpha</taxon>
        <taxon>Hippoboscoidea</taxon>
        <taxon>Glossinidae</taxon>
        <taxon>Glossina</taxon>
    </lineage>
</organism>
<keyword evidence="6" id="KW-1133">Transmembrane helix</keyword>
<dbReference type="VEuPathDB" id="VectorBase:GPAI028675"/>
<keyword evidence="5" id="KW-0677">Repeat</keyword>
<proteinExistence type="inferred from homology"/>
<feature type="repeat" description="Solcar" evidence="10">
    <location>
        <begin position="133"/>
        <end position="219"/>
    </location>
</feature>
<evidence type="ECO:0000256" key="10">
    <source>
        <dbReference type="PROSITE-ProRule" id="PRU00282"/>
    </source>
</evidence>
<dbReference type="PANTHER" id="PTHR45788">
    <property type="entry name" value="SUCCINATE/FUMARATE MITOCHONDRIAL TRANSPORTER-RELATED"/>
    <property type="match status" value="1"/>
</dbReference>
<dbReference type="STRING" id="7398.A0A1A9ZY54"/>
<dbReference type="Proteomes" id="UP000092445">
    <property type="component" value="Unassembled WGS sequence"/>
</dbReference>
<evidence type="ECO:0000256" key="5">
    <source>
        <dbReference type="ARBA" id="ARBA00022737"/>
    </source>
</evidence>
<dbReference type="InterPro" id="IPR023395">
    <property type="entry name" value="MCP_dom_sf"/>
</dbReference>
<keyword evidence="7" id="KW-0496">Mitochondrion</keyword>
<reference evidence="13" key="1">
    <citation type="submission" date="2014-03" db="EMBL/GenBank/DDBJ databases">
        <authorList>
            <person name="Aksoy S."/>
            <person name="Warren W."/>
            <person name="Wilson R.K."/>
        </authorList>
    </citation>
    <scope>NUCLEOTIDE SEQUENCE [LARGE SCALE GENOMIC DNA]</scope>
    <source>
        <strain evidence="13">IAEA</strain>
    </source>
</reference>
<feature type="repeat" description="Solcar" evidence="10">
    <location>
        <begin position="229"/>
        <end position="314"/>
    </location>
</feature>
<evidence type="ECO:0000313" key="13">
    <source>
        <dbReference type="Proteomes" id="UP000092445"/>
    </source>
</evidence>
<reference evidence="12" key="2">
    <citation type="submission" date="2020-05" db="UniProtKB">
        <authorList>
            <consortium name="EnsemblMetazoa"/>
        </authorList>
    </citation>
    <scope>IDENTIFICATION</scope>
    <source>
        <strain evidence="12">IAEA</strain>
    </source>
</reference>
<dbReference type="PRINTS" id="PR00926">
    <property type="entry name" value="MITOCARRIER"/>
</dbReference>
<dbReference type="GO" id="GO:0031966">
    <property type="term" value="C:mitochondrial membrane"/>
    <property type="evidence" value="ECO:0007669"/>
    <property type="project" value="UniProtKB-SubCell"/>
</dbReference>
<dbReference type="AlphaFoldDB" id="A0A1A9ZY54"/>
<evidence type="ECO:0000256" key="1">
    <source>
        <dbReference type="ARBA" id="ARBA00004225"/>
    </source>
</evidence>
<dbReference type="EnsemblMetazoa" id="GPAI028675-RA">
    <property type="protein sequence ID" value="GPAI028675-PA"/>
    <property type="gene ID" value="GPAI028675"/>
</dbReference>
<keyword evidence="13" id="KW-1185">Reference proteome</keyword>
<evidence type="ECO:0000256" key="8">
    <source>
        <dbReference type="ARBA" id="ARBA00023136"/>
    </source>
</evidence>
<keyword evidence="8 10" id="KW-0472">Membrane</keyword>
<dbReference type="InterPro" id="IPR049563">
    <property type="entry name" value="TXTP-like"/>
</dbReference>
<evidence type="ECO:0000256" key="11">
    <source>
        <dbReference type="RuleBase" id="RU000488"/>
    </source>
</evidence>
<keyword evidence="4 10" id="KW-0812">Transmembrane</keyword>
<dbReference type="SUPFAM" id="SSF103506">
    <property type="entry name" value="Mitochondrial carrier"/>
    <property type="match status" value="1"/>
</dbReference>
<keyword evidence="3 11" id="KW-0813">Transport</keyword>
<evidence type="ECO:0000256" key="6">
    <source>
        <dbReference type="ARBA" id="ARBA00022989"/>
    </source>
</evidence>
<comment type="subcellular location">
    <subcellularLocation>
        <location evidence="1">Mitochondrion membrane</location>
        <topology evidence="1">Multi-pass membrane protein</topology>
    </subcellularLocation>
</comment>
<name>A0A1A9ZY54_GLOPL</name>
<dbReference type="GO" id="GO:0071913">
    <property type="term" value="F:citrate secondary active transmembrane transporter activity"/>
    <property type="evidence" value="ECO:0007669"/>
    <property type="project" value="TreeGrafter"/>
</dbReference>
<evidence type="ECO:0000256" key="4">
    <source>
        <dbReference type="ARBA" id="ARBA00022692"/>
    </source>
</evidence>
<evidence type="ECO:0000256" key="7">
    <source>
        <dbReference type="ARBA" id="ARBA00023128"/>
    </source>
</evidence>
<feature type="repeat" description="Solcar" evidence="10">
    <location>
        <begin position="35"/>
        <end position="123"/>
    </location>
</feature>
<dbReference type="InterPro" id="IPR002067">
    <property type="entry name" value="MCP"/>
</dbReference>
<accession>A0A1A9ZY54</accession>
<dbReference type="Pfam" id="PF00153">
    <property type="entry name" value="Mito_carr"/>
    <property type="match status" value="3"/>
</dbReference>
<evidence type="ECO:0000256" key="3">
    <source>
        <dbReference type="ARBA" id="ARBA00022448"/>
    </source>
</evidence>
<evidence type="ECO:0000256" key="2">
    <source>
        <dbReference type="ARBA" id="ARBA00006375"/>
    </source>
</evidence>
<dbReference type="Gene3D" id="1.50.40.10">
    <property type="entry name" value="Mitochondrial carrier domain"/>
    <property type="match status" value="1"/>
</dbReference>
<dbReference type="InterPro" id="IPR018108">
    <property type="entry name" value="MCP_transmembrane"/>
</dbReference>